<comment type="similarity">
    <text evidence="2">Belongs to the MCM10 family.</text>
</comment>
<proteinExistence type="inferred from homology"/>
<dbReference type="Pfam" id="PF09329">
    <property type="entry name" value="zf-primase"/>
    <property type="match status" value="1"/>
</dbReference>
<evidence type="ECO:0000256" key="4">
    <source>
        <dbReference type="ARBA" id="ARBA00022723"/>
    </source>
</evidence>
<evidence type="ECO:0000256" key="3">
    <source>
        <dbReference type="ARBA" id="ARBA00022705"/>
    </source>
</evidence>
<evidence type="ECO:0000256" key="8">
    <source>
        <dbReference type="SAM" id="MobiDB-lite"/>
    </source>
</evidence>
<dbReference type="InterPro" id="IPR055065">
    <property type="entry name" value="OB_MCM10"/>
</dbReference>
<dbReference type="EMBL" id="ML978735">
    <property type="protein sequence ID" value="KAF2085006.1"/>
    <property type="molecule type" value="Genomic_DNA"/>
</dbReference>
<dbReference type="Pfam" id="PF22379">
    <property type="entry name" value="OB_MCM10"/>
    <property type="match status" value="1"/>
</dbReference>
<dbReference type="OrthoDB" id="202825at2759"/>
<dbReference type="GO" id="GO:0003697">
    <property type="term" value="F:single-stranded DNA binding"/>
    <property type="evidence" value="ECO:0007669"/>
    <property type="project" value="InterPro"/>
</dbReference>
<name>A0A9P4LWE1_9PEZI</name>
<feature type="region of interest" description="Disordered" evidence="8">
    <location>
        <begin position="557"/>
        <end position="787"/>
    </location>
</feature>
<feature type="region of interest" description="Disordered" evidence="8">
    <location>
        <begin position="498"/>
        <end position="527"/>
    </location>
</feature>
<dbReference type="GO" id="GO:0006270">
    <property type="term" value="P:DNA replication initiation"/>
    <property type="evidence" value="ECO:0007669"/>
    <property type="project" value="InterPro"/>
</dbReference>
<feature type="compositionally biased region" description="Low complexity" evidence="8">
    <location>
        <begin position="257"/>
        <end position="268"/>
    </location>
</feature>
<dbReference type="InterPro" id="IPR015408">
    <property type="entry name" value="Znf_Mcm10/DnaG"/>
</dbReference>
<feature type="compositionally biased region" description="Basic and acidic residues" evidence="8">
    <location>
        <begin position="565"/>
        <end position="586"/>
    </location>
</feature>
<sequence>METAPTNDEQQWPPKSPHQALLSSPSGRKKWQQRQRHQASPSPSPTKRPPSASKTGSRARMLMDDDMDEDEDEETLQLKLQAIEARLKLKKLQSSKAKQGSGSEADSDGARAIARPGASSTAERNGSRTSHSTEARSSVQVPLSPPPSRRAEPQAPTSPARILLGIDKGLRAQDVSLKRPAISRDRAQTATYGSRRANLAKAAEIKETARPKSFSERLLESRTGQKEKEAKEERIRNTRTRGFGINTRDDGATGPRASSQQSSDSTASRVNGRSNTNPEAPPSSSEDTASIEPFSGIHLSKRLLTHSTVTRAFADKELYTLPRLLHDVKGPDYEPPDVEGDYVVLGVIASKSDPRNTKMNNKIASTGDPDEAEAENRSKFMVIRLTDFKWEIDLFLFGTAFSSFWKLTPGTLIAIHDPSIMPPRNRATGQFSLKLGSSEDTILEIGQSRDLGFCKAIKKDGQECGAWIDKRKTEYCEFHVSLQVDKAKRGRMEVNTMVGFGKDPKSKNSRGGGRFGGGRNRSPPRIGQYHDKYLHETAYILPASMSRRSAKDLIDADEDAMSRGMSREELARKRRAEKEKERELAEKLGQIGSGGMGSEYMRAKGAASASSSSKTVGPPGATPHPRKTRDTTAAADEPTGRPLIGKSDVFARPGAGGDMPPPPDAAALGLLGKKASNVTLSPVKRKRSETGTAASSSRTHNSEPMGWGGASKAGLLSPTRKVVGQGIRKYLNAGGGGAGGRESREGSPKKRARLMIEGKGERFPGRDSLPGQDAMDVDEDDDDLEII</sequence>
<evidence type="ECO:0000256" key="1">
    <source>
        <dbReference type="ARBA" id="ARBA00004123"/>
    </source>
</evidence>
<keyword evidence="5" id="KW-0863">Zinc-finger</keyword>
<feature type="compositionally biased region" description="Low complexity" evidence="8">
    <location>
        <begin position="94"/>
        <end position="103"/>
    </location>
</feature>
<dbReference type="GO" id="GO:0003688">
    <property type="term" value="F:DNA replication origin binding"/>
    <property type="evidence" value="ECO:0007669"/>
    <property type="project" value="TreeGrafter"/>
</dbReference>
<keyword evidence="7" id="KW-0539">Nucleus</keyword>
<evidence type="ECO:0000256" key="2">
    <source>
        <dbReference type="ARBA" id="ARBA00009679"/>
    </source>
</evidence>
<organism evidence="11 12">
    <name type="scientific">Saccharata proteae CBS 121410</name>
    <dbReference type="NCBI Taxonomy" id="1314787"/>
    <lineage>
        <taxon>Eukaryota</taxon>
        <taxon>Fungi</taxon>
        <taxon>Dikarya</taxon>
        <taxon>Ascomycota</taxon>
        <taxon>Pezizomycotina</taxon>
        <taxon>Dothideomycetes</taxon>
        <taxon>Dothideomycetes incertae sedis</taxon>
        <taxon>Botryosphaeriales</taxon>
        <taxon>Saccharataceae</taxon>
        <taxon>Saccharata</taxon>
    </lineage>
</organism>
<evidence type="ECO:0000256" key="7">
    <source>
        <dbReference type="ARBA" id="ARBA00023242"/>
    </source>
</evidence>
<dbReference type="Proteomes" id="UP000799776">
    <property type="component" value="Unassembled WGS sequence"/>
</dbReference>
<protein>
    <recommendedName>
        <fullName evidence="13">Zinc finger Mcm10/DnaG-type domain-containing protein</fullName>
    </recommendedName>
</protein>
<feature type="compositionally biased region" description="Polar residues" evidence="8">
    <location>
        <begin position="269"/>
        <end position="288"/>
    </location>
</feature>
<evidence type="ECO:0000256" key="6">
    <source>
        <dbReference type="ARBA" id="ARBA00022833"/>
    </source>
</evidence>
<dbReference type="InterPro" id="IPR012340">
    <property type="entry name" value="NA-bd_OB-fold"/>
</dbReference>
<feature type="compositionally biased region" description="Polar residues" evidence="8">
    <location>
        <begin position="690"/>
        <end position="699"/>
    </location>
</feature>
<feature type="compositionally biased region" description="Polar residues" evidence="8">
    <location>
        <begin position="118"/>
        <end position="132"/>
    </location>
</feature>
<feature type="compositionally biased region" description="Basic and acidic residues" evidence="8">
    <location>
        <begin position="203"/>
        <end position="236"/>
    </location>
</feature>
<keyword evidence="4" id="KW-0479">Metal-binding</keyword>
<feature type="compositionally biased region" description="Polar residues" evidence="8">
    <location>
        <begin position="1"/>
        <end position="10"/>
    </location>
</feature>
<comment type="subcellular location">
    <subcellularLocation>
        <location evidence="1">Nucleus</location>
    </subcellularLocation>
</comment>
<dbReference type="GO" id="GO:0043596">
    <property type="term" value="C:nuclear replication fork"/>
    <property type="evidence" value="ECO:0007669"/>
    <property type="project" value="TreeGrafter"/>
</dbReference>
<dbReference type="InterPro" id="IPR040184">
    <property type="entry name" value="Mcm10"/>
</dbReference>
<feature type="domain" description="Zinc finger Mcm10/DnaG-type" evidence="9">
    <location>
        <begin position="446"/>
        <end position="491"/>
    </location>
</feature>
<feature type="region of interest" description="Disordered" evidence="8">
    <location>
        <begin position="1"/>
        <end position="75"/>
    </location>
</feature>
<feature type="region of interest" description="Disordered" evidence="8">
    <location>
        <begin position="91"/>
        <end position="164"/>
    </location>
</feature>
<dbReference type="GO" id="GO:0008270">
    <property type="term" value="F:zinc ion binding"/>
    <property type="evidence" value="ECO:0007669"/>
    <property type="project" value="UniProtKB-KW"/>
</dbReference>
<keyword evidence="3" id="KW-0235">DNA replication</keyword>
<feature type="compositionally biased region" description="Gly residues" evidence="8">
    <location>
        <begin position="510"/>
        <end position="519"/>
    </location>
</feature>
<evidence type="ECO:0000259" key="9">
    <source>
        <dbReference type="Pfam" id="PF09329"/>
    </source>
</evidence>
<feature type="compositionally biased region" description="Basic and acidic residues" evidence="8">
    <location>
        <begin position="741"/>
        <end position="765"/>
    </location>
</feature>
<evidence type="ECO:0000313" key="12">
    <source>
        <dbReference type="Proteomes" id="UP000799776"/>
    </source>
</evidence>
<evidence type="ECO:0008006" key="13">
    <source>
        <dbReference type="Google" id="ProtNLM"/>
    </source>
</evidence>
<dbReference type="Gene3D" id="2.40.50.140">
    <property type="entry name" value="Nucleic acid-binding proteins"/>
    <property type="match status" value="1"/>
</dbReference>
<accession>A0A9P4LWE1</accession>
<feature type="compositionally biased region" description="Acidic residues" evidence="8">
    <location>
        <begin position="775"/>
        <end position="787"/>
    </location>
</feature>
<evidence type="ECO:0000259" key="10">
    <source>
        <dbReference type="Pfam" id="PF22379"/>
    </source>
</evidence>
<keyword evidence="6" id="KW-0862">Zinc</keyword>
<feature type="compositionally biased region" description="Basic residues" evidence="8">
    <location>
        <begin position="27"/>
        <end position="37"/>
    </location>
</feature>
<dbReference type="AlphaFoldDB" id="A0A9P4LWE1"/>
<comment type="caution">
    <text evidence="11">The sequence shown here is derived from an EMBL/GenBank/DDBJ whole genome shotgun (WGS) entry which is preliminary data.</text>
</comment>
<feature type="domain" description="MCM10 OB-fold" evidence="10">
    <location>
        <begin position="294"/>
        <end position="436"/>
    </location>
</feature>
<dbReference type="PANTHER" id="PTHR13454:SF11">
    <property type="entry name" value="PROTEIN MCM10 HOMOLOG"/>
    <property type="match status" value="1"/>
</dbReference>
<gene>
    <name evidence="11" type="ORF">K490DRAFT_47744</name>
</gene>
<reference evidence="11" key="1">
    <citation type="journal article" date="2020" name="Stud. Mycol.">
        <title>101 Dothideomycetes genomes: a test case for predicting lifestyles and emergence of pathogens.</title>
        <authorList>
            <person name="Haridas S."/>
            <person name="Albert R."/>
            <person name="Binder M."/>
            <person name="Bloem J."/>
            <person name="Labutti K."/>
            <person name="Salamov A."/>
            <person name="Andreopoulos B."/>
            <person name="Baker S."/>
            <person name="Barry K."/>
            <person name="Bills G."/>
            <person name="Bluhm B."/>
            <person name="Cannon C."/>
            <person name="Castanera R."/>
            <person name="Culley D."/>
            <person name="Daum C."/>
            <person name="Ezra D."/>
            <person name="Gonzalez J."/>
            <person name="Henrissat B."/>
            <person name="Kuo A."/>
            <person name="Liang C."/>
            <person name="Lipzen A."/>
            <person name="Lutzoni F."/>
            <person name="Magnuson J."/>
            <person name="Mondo S."/>
            <person name="Nolan M."/>
            <person name="Ohm R."/>
            <person name="Pangilinan J."/>
            <person name="Park H.-J."/>
            <person name="Ramirez L."/>
            <person name="Alfaro M."/>
            <person name="Sun H."/>
            <person name="Tritt A."/>
            <person name="Yoshinaga Y."/>
            <person name="Zwiers L.-H."/>
            <person name="Turgeon B."/>
            <person name="Goodwin S."/>
            <person name="Spatafora J."/>
            <person name="Crous P."/>
            <person name="Grigoriev I."/>
        </authorList>
    </citation>
    <scope>NUCLEOTIDE SEQUENCE</scope>
    <source>
        <strain evidence="11">CBS 121410</strain>
    </source>
</reference>
<feature type="compositionally biased region" description="Acidic residues" evidence="8">
    <location>
        <begin position="64"/>
        <end position="75"/>
    </location>
</feature>
<feature type="region of interest" description="Disordered" evidence="8">
    <location>
        <begin position="203"/>
        <end position="290"/>
    </location>
</feature>
<evidence type="ECO:0000313" key="11">
    <source>
        <dbReference type="EMBL" id="KAF2085006.1"/>
    </source>
</evidence>
<keyword evidence="12" id="KW-1185">Reference proteome</keyword>
<evidence type="ECO:0000256" key="5">
    <source>
        <dbReference type="ARBA" id="ARBA00022771"/>
    </source>
</evidence>
<dbReference type="PANTHER" id="PTHR13454">
    <property type="entry name" value="PROTEIN MCM10 HOMOLOG"/>
    <property type="match status" value="1"/>
</dbReference>
<dbReference type="FunFam" id="2.40.50.140:FF:000174">
    <property type="entry name" value="DNA replication licensing factor mcm10"/>
    <property type="match status" value="1"/>
</dbReference>
<feature type="compositionally biased region" description="Low complexity" evidence="8">
    <location>
        <begin position="665"/>
        <end position="675"/>
    </location>
</feature>